<dbReference type="AlphaFoldDB" id="A0A381MZH7"/>
<dbReference type="PANTHER" id="PTHR11012:SF30">
    <property type="entry name" value="PROTEIN KINASE-LIKE DOMAIN-CONTAINING"/>
    <property type="match status" value="1"/>
</dbReference>
<dbReference type="EMBL" id="UINC01000033">
    <property type="protein sequence ID" value="SUZ47731.1"/>
    <property type="molecule type" value="Genomic_DNA"/>
</dbReference>
<dbReference type="PANTHER" id="PTHR11012">
    <property type="entry name" value="PROTEIN KINASE-LIKE DOMAIN-CONTAINING"/>
    <property type="match status" value="1"/>
</dbReference>
<organism evidence="2">
    <name type="scientific">marine metagenome</name>
    <dbReference type="NCBI Taxonomy" id="408172"/>
    <lineage>
        <taxon>unclassified sequences</taxon>
        <taxon>metagenomes</taxon>
        <taxon>ecological metagenomes</taxon>
    </lineage>
</organism>
<dbReference type="InterPro" id="IPR015897">
    <property type="entry name" value="CHK_kinase-like"/>
</dbReference>
<dbReference type="InterPro" id="IPR011009">
    <property type="entry name" value="Kinase-like_dom_sf"/>
</dbReference>
<feature type="domain" description="CHK kinase-like" evidence="1">
    <location>
        <begin position="38"/>
        <end position="215"/>
    </location>
</feature>
<evidence type="ECO:0000259" key="1">
    <source>
        <dbReference type="SMART" id="SM00587"/>
    </source>
</evidence>
<gene>
    <name evidence="2" type="ORF">METZ01_LOCUS585</name>
</gene>
<dbReference type="Pfam" id="PF02958">
    <property type="entry name" value="EcKL"/>
    <property type="match status" value="1"/>
</dbReference>
<protein>
    <recommendedName>
        <fullName evidence="1">CHK kinase-like domain-containing protein</fullName>
    </recommendedName>
</protein>
<dbReference type="InterPro" id="IPR004119">
    <property type="entry name" value="EcKL"/>
</dbReference>
<dbReference type="SUPFAM" id="SSF56112">
    <property type="entry name" value="Protein kinase-like (PK-like)"/>
    <property type="match status" value="1"/>
</dbReference>
<name>A0A381MZH7_9ZZZZ</name>
<accession>A0A381MZH7</accession>
<dbReference type="Gene3D" id="3.90.1200.10">
    <property type="match status" value="1"/>
</dbReference>
<evidence type="ECO:0000313" key="2">
    <source>
        <dbReference type="EMBL" id="SUZ47731.1"/>
    </source>
</evidence>
<reference evidence="2" key="1">
    <citation type="submission" date="2018-05" db="EMBL/GenBank/DDBJ databases">
        <authorList>
            <person name="Lanie J.A."/>
            <person name="Ng W.-L."/>
            <person name="Kazmierczak K.M."/>
            <person name="Andrzejewski T.M."/>
            <person name="Davidsen T.M."/>
            <person name="Wayne K.J."/>
            <person name="Tettelin H."/>
            <person name="Glass J.I."/>
            <person name="Rusch D."/>
            <person name="Podicherti R."/>
            <person name="Tsui H.-C.T."/>
            <person name="Winkler M.E."/>
        </authorList>
    </citation>
    <scope>NUCLEOTIDE SEQUENCE</scope>
</reference>
<sequence length="276" mass="30644">MLNVWVREAQFYARLAPLVATPVPTCRANFISDDHAILVLDDLYPASVGDQLVGASSDQAHAAVEALAQLHAPFWGQPRTPDLEWVPGLDTPGTSEVLGSAMAASLPRFVERFGDVLPDTGLRWLHDFVPQLNQWRMDLLSKPLTIAHADYRLDNMLFGLNGDITVIDWQTAMFTGGATDLSFFLATNLEVNLRRSLESELVSVYIDTLIAHGVDASATEHVREDYEHAHLWWMGMLANNLSSIETPDDRSKSLFEAMLTRLYSAAVDADSGRFCR</sequence>
<dbReference type="SMART" id="SM00587">
    <property type="entry name" value="CHK"/>
    <property type="match status" value="1"/>
</dbReference>
<proteinExistence type="predicted"/>